<dbReference type="Proteomes" id="UP001190825">
    <property type="component" value="Unassembled WGS sequence"/>
</dbReference>
<proteinExistence type="inferred from homology"/>
<keyword evidence="7" id="KW-1185">Reference proteome</keyword>
<dbReference type="InterPro" id="IPR030678">
    <property type="entry name" value="Peptide/Ni-bd"/>
</dbReference>
<evidence type="ECO:0000256" key="2">
    <source>
        <dbReference type="ARBA" id="ARBA00005695"/>
    </source>
</evidence>
<dbReference type="CDD" id="cd08503">
    <property type="entry name" value="PBP2_NikA_DppA_OppA_like_17"/>
    <property type="match status" value="1"/>
</dbReference>
<dbReference type="EMBL" id="NBUC01000110">
    <property type="protein sequence ID" value="PLT99583.1"/>
    <property type="molecule type" value="Genomic_DNA"/>
</dbReference>
<comment type="subcellular location">
    <subcellularLocation>
        <location evidence="1">Periplasm</location>
    </subcellularLocation>
</comment>
<dbReference type="PIRSF" id="PIRSF002741">
    <property type="entry name" value="MppA"/>
    <property type="match status" value="1"/>
</dbReference>
<dbReference type="NCBIfam" id="TIGR01409">
    <property type="entry name" value="TAT_signal_seq"/>
    <property type="match status" value="1"/>
</dbReference>
<dbReference type="InterPro" id="IPR039424">
    <property type="entry name" value="SBP_5"/>
</dbReference>
<name>A0ABX4TIF1_9HYPH</name>
<evidence type="ECO:0000313" key="6">
    <source>
        <dbReference type="EMBL" id="PLT99583.1"/>
    </source>
</evidence>
<dbReference type="Pfam" id="PF00496">
    <property type="entry name" value="SBP_bac_5"/>
    <property type="match status" value="1"/>
</dbReference>
<dbReference type="PROSITE" id="PS51318">
    <property type="entry name" value="TAT"/>
    <property type="match status" value="1"/>
</dbReference>
<dbReference type="Gene3D" id="3.40.190.10">
    <property type="entry name" value="Periplasmic binding protein-like II"/>
    <property type="match status" value="1"/>
</dbReference>
<evidence type="ECO:0000259" key="5">
    <source>
        <dbReference type="Pfam" id="PF00496"/>
    </source>
</evidence>
<reference evidence="6 7" key="1">
    <citation type="journal article" date="2018" name="FEMS Microbiol. Ecol.">
        <title>Co-invading symbiotic mutualists of Medicago polymorpha retain high ancestral diversity and contain diverse accessory genomes.</title>
        <authorList>
            <person name="Porter S.S."/>
            <person name="Faber-Hammond J.J."/>
            <person name="Friesen M.L."/>
        </authorList>
    </citation>
    <scope>NUCLEOTIDE SEQUENCE [LARGE SCALE GENOMIC DNA]</scope>
    <source>
        <strain evidence="6 7">Str16</strain>
    </source>
</reference>
<sequence>MTEFTKRPDGLIVPAGINRRGFLAGTAALGIAAGLGSSLVGGEARAQEPKRGGHLKLGLDGGATTDSLDPASYSGSVSFVIGHLWGDTLVESHPETGAPLPSIASSWESSADASVWTFKIRKDIAFHDGRKLAVADVIATLKRHSDEGSKSGALGLMRSVKAIEEKAGDLVLTLTEGNADLPLLLIEEKAGDLVLTLTEGNADLPLLLTDYHLIIQPDGGVDNPASPVGTGPYKLASYEAGIRATFEKNTADWRSDRGYVDSVEIIVMNDTTARIAALSSGQVHFINGVEPKTVPLLKRAPRVEILQTSGKGFYSFLMHCDTSPFDNNDLRLALKYAIDRQAILDRVLGGFGTLGNDYPVNENYALAPEGIEQRAYDPDKAAFHYKKSGHDRPILLRTSDAAFPGAVDASVLFQESARKAGIEIEVRREPEDGYWTNVWNVQPFCASYWGGRPTQDSRYSTSYLSSAEWNDTRFKREDFDKLLLQARSELDEAKRKALYHTMALMVRDEGGLILPVFNDYVNAASASLKGFVHDIGNDLSNGYVGSRVWFDS</sequence>
<dbReference type="RefSeq" id="WP_102040208.1">
    <property type="nucleotide sequence ID" value="NZ_NBUC01000110.1"/>
</dbReference>
<organism evidence="6 7">
    <name type="scientific">Sinorhizobium medicae</name>
    <dbReference type="NCBI Taxonomy" id="110321"/>
    <lineage>
        <taxon>Bacteria</taxon>
        <taxon>Pseudomonadati</taxon>
        <taxon>Pseudomonadota</taxon>
        <taxon>Alphaproteobacteria</taxon>
        <taxon>Hyphomicrobiales</taxon>
        <taxon>Rhizobiaceae</taxon>
        <taxon>Sinorhizobium/Ensifer group</taxon>
        <taxon>Sinorhizobium</taxon>
    </lineage>
</organism>
<keyword evidence="4" id="KW-0732">Signal</keyword>
<dbReference type="Gene3D" id="3.10.105.10">
    <property type="entry name" value="Dipeptide-binding Protein, Domain 3"/>
    <property type="match status" value="1"/>
</dbReference>
<dbReference type="InterPro" id="IPR006311">
    <property type="entry name" value="TAT_signal"/>
</dbReference>
<evidence type="ECO:0000313" key="7">
    <source>
        <dbReference type="Proteomes" id="UP001190825"/>
    </source>
</evidence>
<dbReference type="PANTHER" id="PTHR30290">
    <property type="entry name" value="PERIPLASMIC BINDING COMPONENT OF ABC TRANSPORTER"/>
    <property type="match status" value="1"/>
</dbReference>
<dbReference type="Gene3D" id="3.90.76.10">
    <property type="entry name" value="Dipeptide-binding Protein, Domain 1"/>
    <property type="match status" value="1"/>
</dbReference>
<feature type="domain" description="Solute-binding protein family 5" evidence="5">
    <location>
        <begin position="100"/>
        <end position="470"/>
    </location>
</feature>
<dbReference type="PANTHER" id="PTHR30290:SF10">
    <property type="entry name" value="PERIPLASMIC OLIGOPEPTIDE-BINDING PROTEIN-RELATED"/>
    <property type="match status" value="1"/>
</dbReference>
<dbReference type="InterPro" id="IPR000914">
    <property type="entry name" value="SBP_5_dom"/>
</dbReference>
<dbReference type="InterPro" id="IPR019546">
    <property type="entry name" value="TAT_signal_bac_arc"/>
</dbReference>
<keyword evidence="3" id="KW-0813">Transport</keyword>
<dbReference type="SUPFAM" id="SSF53850">
    <property type="entry name" value="Periplasmic binding protein-like II"/>
    <property type="match status" value="1"/>
</dbReference>
<evidence type="ECO:0000256" key="1">
    <source>
        <dbReference type="ARBA" id="ARBA00004418"/>
    </source>
</evidence>
<comment type="caution">
    <text evidence="6">The sequence shown here is derived from an EMBL/GenBank/DDBJ whole genome shotgun (WGS) entry which is preliminary data.</text>
</comment>
<accession>A0ABX4TIF1</accession>
<evidence type="ECO:0000256" key="4">
    <source>
        <dbReference type="ARBA" id="ARBA00022729"/>
    </source>
</evidence>
<gene>
    <name evidence="6" type="ORF">BMJ33_21940</name>
</gene>
<protein>
    <submittedName>
        <fullName evidence="6">Peptide ABC transporter substrate-binding protein</fullName>
    </submittedName>
</protein>
<comment type="similarity">
    <text evidence="2">Belongs to the bacterial solute-binding protein 5 family.</text>
</comment>
<evidence type="ECO:0000256" key="3">
    <source>
        <dbReference type="ARBA" id="ARBA00022448"/>
    </source>
</evidence>